<dbReference type="EMBL" id="PKTG01000012">
    <property type="protein sequence ID" value="PLX19981.1"/>
    <property type="molecule type" value="Genomic_DNA"/>
</dbReference>
<gene>
    <name evidence="1" type="ORF">C0601_00465</name>
</gene>
<dbReference type="AlphaFoldDB" id="A0A2N5ZMZ1"/>
<accession>A0A2N5ZMZ1</accession>
<sequence length="353" mass="41308">MSAILEGLVSGNDILTQNGYIGIEELKEKDTLLSCCGFGNVIPTKIRSLKKEKYSGPIVEINIEGRKKIKVLPKQVCFSKFDTSGTNYFITLIKREDIGWRIGQETDIRGLNKHHINYEDKHFILDICHDETEANFMQHIYSYKYGIPMTDFEAKNDKFNFPQELLDRIFNIIPTDERAFQVLEDLNMYKDYPYFIAPNKQFGTRLLTLIMFGNKELEEDDKWHPHRIFVNIDHNKINFGKTSLLDPANKSAWNINTTRNDYDEIVNFANVLASFEDLEIIMRSQLTTSTPFFFFPASHIRRTMQMAVYNRKEKVLKEKYVEKVQIKEFSGDIYNIEVENLRNCIINDIAIYT</sequence>
<evidence type="ECO:0000313" key="2">
    <source>
        <dbReference type="Proteomes" id="UP000234857"/>
    </source>
</evidence>
<name>A0A2N5ZMZ1_MUIH1</name>
<reference evidence="1 2" key="1">
    <citation type="submission" date="2017-11" db="EMBL/GenBank/DDBJ databases">
        <title>Genome-resolved metagenomics identifies genetic mobility, metabolic interactions, and unexpected diversity in perchlorate-reducing communities.</title>
        <authorList>
            <person name="Barnum T.P."/>
            <person name="Figueroa I.A."/>
            <person name="Carlstrom C.I."/>
            <person name="Lucas L.N."/>
            <person name="Engelbrektson A.L."/>
            <person name="Coates J.D."/>
        </authorList>
    </citation>
    <scope>NUCLEOTIDE SEQUENCE [LARGE SCALE GENOMIC DNA]</scope>
    <source>
        <strain evidence="1">BM706</strain>
    </source>
</reference>
<dbReference type="Proteomes" id="UP000234857">
    <property type="component" value="Unassembled WGS sequence"/>
</dbReference>
<proteinExistence type="predicted"/>
<evidence type="ECO:0000313" key="1">
    <source>
        <dbReference type="EMBL" id="PLX19981.1"/>
    </source>
</evidence>
<organism evidence="1 2">
    <name type="scientific">Muiribacterium halophilum</name>
    <dbReference type="NCBI Taxonomy" id="2053465"/>
    <lineage>
        <taxon>Bacteria</taxon>
        <taxon>Candidatus Muiribacteriota</taxon>
        <taxon>Candidatus Muiribacteriia</taxon>
        <taxon>Candidatus Muiribacteriales</taxon>
        <taxon>Candidatus Muiribacteriaceae</taxon>
        <taxon>Candidatus Muiribacterium</taxon>
    </lineage>
</organism>
<comment type="caution">
    <text evidence="1">The sequence shown here is derived from an EMBL/GenBank/DDBJ whole genome shotgun (WGS) entry which is preliminary data.</text>
</comment>
<protein>
    <submittedName>
        <fullName evidence="1">Uncharacterized protein</fullName>
    </submittedName>
</protein>